<evidence type="ECO:0000256" key="3">
    <source>
        <dbReference type="ARBA" id="ARBA00022691"/>
    </source>
</evidence>
<evidence type="ECO:0000256" key="1">
    <source>
        <dbReference type="ARBA" id="ARBA00012386"/>
    </source>
</evidence>
<evidence type="ECO:0000259" key="5">
    <source>
        <dbReference type="SMART" id="SM01144"/>
    </source>
</evidence>
<proteinExistence type="predicted"/>
<keyword evidence="2" id="KW-0808">Transferase</keyword>
<keyword evidence="7" id="KW-1185">Reference proteome</keyword>
<evidence type="ECO:0000256" key="2">
    <source>
        <dbReference type="ARBA" id="ARBA00022679"/>
    </source>
</evidence>
<gene>
    <name evidence="6" type="ORF">WG929_14365</name>
</gene>
<dbReference type="RefSeq" id="WP_416206619.1">
    <property type="nucleotide sequence ID" value="NZ_JBBKTX010000018.1"/>
</dbReference>
<comment type="caution">
    <text evidence="6">The sequence shown here is derived from an EMBL/GenBank/DDBJ whole genome shotgun (WGS) entry which is preliminary data.</text>
</comment>
<evidence type="ECO:0000313" key="7">
    <source>
        <dbReference type="Proteomes" id="UP001620597"/>
    </source>
</evidence>
<keyword evidence="4" id="KW-0819">tRNA processing</keyword>
<evidence type="ECO:0000313" key="6">
    <source>
        <dbReference type="EMBL" id="MFK4753596.1"/>
    </source>
</evidence>
<name>A0ABW8NKV1_9GAMM</name>
<dbReference type="PANTHER" id="PTHR21392">
    <property type="entry name" value="TRNA-URIDINE AMINOCARBOXYPROPYLTRANSFERASE 2"/>
    <property type="match status" value="1"/>
</dbReference>
<feature type="domain" description="DTW" evidence="5">
    <location>
        <begin position="33"/>
        <end position="233"/>
    </location>
</feature>
<dbReference type="SMART" id="SM01144">
    <property type="entry name" value="DTW"/>
    <property type="match status" value="1"/>
</dbReference>
<reference evidence="6 7" key="1">
    <citation type="submission" date="2024-03" db="EMBL/GenBank/DDBJ databases">
        <title>High-quality draft genome sequence of Oceanobacter sp. wDCs-4.</title>
        <authorList>
            <person name="Dong C."/>
        </authorList>
    </citation>
    <scope>NUCLEOTIDE SEQUENCE [LARGE SCALE GENOMIC DNA]</scope>
    <source>
        <strain evidence="7">wDCs-4</strain>
    </source>
</reference>
<keyword evidence="3" id="KW-0949">S-adenosyl-L-methionine</keyword>
<organism evidence="6 7">
    <name type="scientific">Oceanobacter antarcticus</name>
    <dbReference type="NCBI Taxonomy" id="3133425"/>
    <lineage>
        <taxon>Bacteria</taxon>
        <taxon>Pseudomonadati</taxon>
        <taxon>Pseudomonadota</taxon>
        <taxon>Gammaproteobacteria</taxon>
        <taxon>Oceanospirillales</taxon>
        <taxon>Oceanospirillaceae</taxon>
        <taxon>Oceanobacter</taxon>
    </lineage>
</organism>
<dbReference type="PANTHER" id="PTHR21392:SF1">
    <property type="entry name" value="TRNA-URIDINE AMINOCARBOXYPROPYLTRANSFERASE"/>
    <property type="match status" value="1"/>
</dbReference>
<dbReference type="EC" id="2.5.1.25" evidence="1"/>
<dbReference type="InterPro" id="IPR039262">
    <property type="entry name" value="DTWD2/TAPT"/>
</dbReference>
<dbReference type="InterPro" id="IPR005636">
    <property type="entry name" value="DTW"/>
</dbReference>
<sequence>MSDTPPVLENAVTHLRQQELAQSRRAFIARGGRMIRCQHCLLSLPLCLCTQRPAPSDEVAVCLIYYKGEVYKPSNSGRLVADVLSDNHAFLWNRTEPDAALLALLTNPAYAPLVIFPFQYADTQQCLDTPDKLQQYQMQASEQQRKPLLILLDGSWREARKMFRSPYLSGIPILGIEPLEPGNYQLREAAHDYQLGTAEVAIEILQQLGAATASSRLAAYFALFRERYLAGKPRH</sequence>
<protein>
    <recommendedName>
        <fullName evidence="1">tRNA-uridine aminocarboxypropyltransferase</fullName>
        <ecNumber evidence="1">2.5.1.25</ecNumber>
    </recommendedName>
</protein>
<accession>A0ABW8NKV1</accession>
<evidence type="ECO:0000256" key="4">
    <source>
        <dbReference type="ARBA" id="ARBA00022694"/>
    </source>
</evidence>
<dbReference type="EMBL" id="JBBKTX010000018">
    <property type="protein sequence ID" value="MFK4753596.1"/>
    <property type="molecule type" value="Genomic_DNA"/>
</dbReference>
<dbReference type="Pfam" id="PF03942">
    <property type="entry name" value="DTW"/>
    <property type="match status" value="1"/>
</dbReference>
<dbReference type="Proteomes" id="UP001620597">
    <property type="component" value="Unassembled WGS sequence"/>
</dbReference>